<keyword evidence="6" id="KW-1185">Reference proteome</keyword>
<dbReference type="HOGENOM" id="CLU_078758_0_2_10"/>
<evidence type="ECO:0000256" key="2">
    <source>
        <dbReference type="HAMAP-Rule" id="MF_00984"/>
    </source>
</evidence>
<keyword evidence="1 2" id="KW-0238">DNA-binding</keyword>
<protein>
    <recommendedName>
        <fullName evidence="2 3">Single-stranded DNA-binding protein</fullName>
        <shortName evidence="2">SSB</shortName>
    </recommendedName>
</protein>
<dbReference type="RefSeq" id="WP_015692522.1">
    <property type="nucleotide sequence ID" value="NC_016940.1"/>
</dbReference>
<dbReference type="AlphaFoldDB" id="H6L379"/>
<feature type="compositionally biased region" description="Polar residues" evidence="4">
    <location>
        <begin position="129"/>
        <end position="145"/>
    </location>
</feature>
<dbReference type="SUPFAM" id="SSF50249">
    <property type="entry name" value="Nucleic acid-binding proteins"/>
    <property type="match status" value="1"/>
</dbReference>
<dbReference type="PROSITE" id="PS50935">
    <property type="entry name" value="SSB"/>
    <property type="match status" value="1"/>
</dbReference>
<dbReference type="InterPro" id="IPR012340">
    <property type="entry name" value="NA-bd_OB-fold"/>
</dbReference>
<name>H6L379_SAPGL</name>
<dbReference type="KEGG" id="sgn:SGRA_2177"/>
<comment type="subunit">
    <text evidence="2">Homotetramer.</text>
</comment>
<dbReference type="EMBL" id="CP002831">
    <property type="protein sequence ID" value="AFC24906.1"/>
    <property type="molecule type" value="Genomic_DNA"/>
</dbReference>
<dbReference type="HAMAP" id="MF_00984">
    <property type="entry name" value="SSB"/>
    <property type="match status" value="1"/>
</dbReference>
<proteinExistence type="inferred from homology"/>
<comment type="caution">
    <text evidence="2">Lacks conserved residue(s) required for the propagation of feature annotation.</text>
</comment>
<evidence type="ECO:0000313" key="5">
    <source>
        <dbReference type="EMBL" id="AFC24906.1"/>
    </source>
</evidence>
<dbReference type="eggNOG" id="COG0629">
    <property type="taxonomic scope" value="Bacteria"/>
</dbReference>
<dbReference type="Gene3D" id="2.40.50.140">
    <property type="entry name" value="Nucleic acid-binding proteins"/>
    <property type="match status" value="1"/>
</dbReference>
<evidence type="ECO:0000256" key="1">
    <source>
        <dbReference type="ARBA" id="ARBA00023125"/>
    </source>
</evidence>
<feature type="compositionally biased region" description="Acidic residues" evidence="4">
    <location>
        <begin position="152"/>
        <end position="162"/>
    </location>
</feature>
<dbReference type="GO" id="GO:0006260">
    <property type="term" value="P:DNA replication"/>
    <property type="evidence" value="ECO:0007669"/>
    <property type="project" value="InterPro"/>
</dbReference>
<dbReference type="STRING" id="984262.SGRA_2177"/>
<evidence type="ECO:0000256" key="4">
    <source>
        <dbReference type="SAM" id="MobiDB-lite"/>
    </source>
</evidence>
<gene>
    <name evidence="5" type="primary">ssb</name>
    <name evidence="5" type="ordered locus">SGRA_2177</name>
</gene>
<dbReference type="PANTHER" id="PTHR10302:SF0">
    <property type="entry name" value="SINGLE-STRANDED DNA-BINDING PROTEIN, MITOCHONDRIAL"/>
    <property type="match status" value="1"/>
</dbReference>
<dbReference type="GO" id="GO:0003697">
    <property type="term" value="F:single-stranded DNA binding"/>
    <property type="evidence" value="ECO:0007669"/>
    <property type="project" value="UniProtKB-UniRule"/>
</dbReference>
<dbReference type="CDD" id="cd04496">
    <property type="entry name" value="SSB_OBF"/>
    <property type="match status" value="1"/>
</dbReference>
<dbReference type="Proteomes" id="UP000007519">
    <property type="component" value="Chromosome"/>
</dbReference>
<feature type="region of interest" description="Disordered" evidence="4">
    <location>
        <begin position="103"/>
        <end position="162"/>
    </location>
</feature>
<evidence type="ECO:0000256" key="3">
    <source>
        <dbReference type="PIRNR" id="PIRNR002070"/>
    </source>
</evidence>
<dbReference type="GO" id="GO:0009295">
    <property type="term" value="C:nucleoid"/>
    <property type="evidence" value="ECO:0007669"/>
    <property type="project" value="TreeGrafter"/>
</dbReference>
<reference evidence="5 6" key="1">
    <citation type="journal article" date="2012" name="Stand. Genomic Sci.">
        <title>Complete genome sequencing and analysis of Saprospira grandis str. Lewin, a predatory marine bacterium.</title>
        <authorList>
            <person name="Saw J.H."/>
            <person name="Yuryev A."/>
            <person name="Kanbe M."/>
            <person name="Hou S."/>
            <person name="Young A.G."/>
            <person name="Aizawa S."/>
            <person name="Alam M."/>
        </authorList>
    </citation>
    <scope>NUCLEOTIDE SEQUENCE [LARGE SCALE GENOMIC DNA]</scope>
    <source>
        <strain evidence="5 6">Lewin</strain>
    </source>
</reference>
<accession>H6L379</accession>
<dbReference type="InterPro" id="IPR000424">
    <property type="entry name" value="Primosome_PriB/ssb"/>
</dbReference>
<dbReference type="OrthoDB" id="9809878at2"/>
<sequence>MINKVTLIGNLGKDPEMKTLPSGAVYTRFTMATNENYQVNGEWQTKTEWHNIIIWRQAAERAAQQLKKGSLVYVEGKITSRSWEDENGNTRYMTEIAANLFRSLEKRENSGGGYTSPPPPEEPVDMNGEKQQPTASGSTNSGGDTTQKESYDSEGDADDLPF</sequence>
<organism evidence="5 6">
    <name type="scientific">Saprospira grandis (strain Lewin)</name>
    <dbReference type="NCBI Taxonomy" id="984262"/>
    <lineage>
        <taxon>Bacteria</taxon>
        <taxon>Pseudomonadati</taxon>
        <taxon>Bacteroidota</taxon>
        <taxon>Saprospiria</taxon>
        <taxon>Saprospirales</taxon>
        <taxon>Saprospiraceae</taxon>
        <taxon>Saprospira</taxon>
    </lineage>
</organism>
<dbReference type="InterPro" id="IPR011344">
    <property type="entry name" value="ssDNA-bd"/>
</dbReference>
<dbReference type="PIRSF" id="PIRSF002070">
    <property type="entry name" value="SSB"/>
    <property type="match status" value="1"/>
</dbReference>
<evidence type="ECO:0000313" key="6">
    <source>
        <dbReference type="Proteomes" id="UP000007519"/>
    </source>
</evidence>
<dbReference type="Pfam" id="PF00436">
    <property type="entry name" value="SSB"/>
    <property type="match status" value="1"/>
</dbReference>
<dbReference type="NCBIfam" id="TIGR00621">
    <property type="entry name" value="ssb"/>
    <property type="match status" value="1"/>
</dbReference>
<dbReference type="PANTHER" id="PTHR10302">
    <property type="entry name" value="SINGLE-STRANDED DNA-BINDING PROTEIN"/>
    <property type="match status" value="1"/>
</dbReference>